<accession>A0A4Z1IDG8</accession>
<keyword evidence="2" id="KW-1185">Reference proteome</keyword>
<evidence type="ECO:0000313" key="2">
    <source>
        <dbReference type="Proteomes" id="UP000297527"/>
    </source>
</evidence>
<protein>
    <submittedName>
        <fullName evidence="1">Uncharacterized protein</fullName>
    </submittedName>
</protein>
<comment type="caution">
    <text evidence="1">The sequence shown here is derived from an EMBL/GenBank/DDBJ whole genome shotgun (WGS) entry which is preliminary data.</text>
</comment>
<dbReference type="EMBL" id="PQXN01000045">
    <property type="protein sequence ID" value="TGO59375.1"/>
    <property type="molecule type" value="Genomic_DNA"/>
</dbReference>
<reference evidence="1 2" key="1">
    <citation type="submission" date="2017-12" db="EMBL/GenBank/DDBJ databases">
        <title>Comparative genomics of Botrytis spp.</title>
        <authorList>
            <person name="Valero-Jimenez C.A."/>
            <person name="Tapia P."/>
            <person name="Veloso J."/>
            <person name="Silva-Moreno E."/>
            <person name="Staats M."/>
            <person name="Valdes J.H."/>
            <person name="Van Kan J.A.L."/>
        </authorList>
    </citation>
    <scope>NUCLEOTIDE SEQUENCE [LARGE SCALE GENOMIC DNA]</scope>
    <source>
        <strain evidence="1 2">MUCL11595</strain>
    </source>
</reference>
<gene>
    <name evidence="1" type="ORF">BCON_0045g00370</name>
</gene>
<organism evidence="1 2">
    <name type="scientific">Botryotinia convoluta</name>
    <dbReference type="NCBI Taxonomy" id="54673"/>
    <lineage>
        <taxon>Eukaryota</taxon>
        <taxon>Fungi</taxon>
        <taxon>Dikarya</taxon>
        <taxon>Ascomycota</taxon>
        <taxon>Pezizomycotina</taxon>
        <taxon>Leotiomycetes</taxon>
        <taxon>Helotiales</taxon>
        <taxon>Sclerotiniaceae</taxon>
        <taxon>Botryotinia</taxon>
    </lineage>
</organism>
<dbReference type="OrthoDB" id="3547140at2759"/>
<name>A0A4Z1IDG8_9HELO</name>
<sequence length="129" mass="15200">MKDFIRLGCETDAACISALRVYRDFFKELATKNDGYDISIYQARRVIDSFNIDNDEKAKLHTSLDEVKRGRKSVFRQATRRYVELFKKSKIEEYKESTTTLEKRLELEERIIMARDLSISKKSSTKQTM</sequence>
<dbReference type="Proteomes" id="UP000297527">
    <property type="component" value="Unassembled WGS sequence"/>
</dbReference>
<evidence type="ECO:0000313" key="1">
    <source>
        <dbReference type="EMBL" id="TGO59375.1"/>
    </source>
</evidence>
<proteinExistence type="predicted"/>
<dbReference type="AlphaFoldDB" id="A0A4Z1IDG8"/>